<keyword evidence="2" id="KW-1185">Reference proteome</keyword>
<dbReference type="EMBL" id="BTGU01000004">
    <property type="protein sequence ID" value="GMN32991.1"/>
    <property type="molecule type" value="Genomic_DNA"/>
</dbReference>
<evidence type="ECO:0000313" key="2">
    <source>
        <dbReference type="Proteomes" id="UP001187192"/>
    </source>
</evidence>
<gene>
    <name evidence="1" type="ORF">TIFTF001_003917</name>
</gene>
<protein>
    <submittedName>
        <fullName evidence="1">Uncharacterized protein</fullName>
    </submittedName>
</protein>
<reference evidence="1" key="1">
    <citation type="submission" date="2023-07" db="EMBL/GenBank/DDBJ databases">
        <title>draft genome sequence of fig (Ficus carica).</title>
        <authorList>
            <person name="Takahashi T."/>
            <person name="Nishimura K."/>
        </authorList>
    </citation>
    <scope>NUCLEOTIDE SEQUENCE</scope>
</reference>
<evidence type="ECO:0000313" key="1">
    <source>
        <dbReference type="EMBL" id="GMN32991.1"/>
    </source>
</evidence>
<dbReference type="AlphaFoldDB" id="A0AA88A2C2"/>
<sequence>MAAMEDRIFQNDDDLGRFGFGIVEKKLLDLVGTVKSSGSKPAEFCRRRANRRICGGGDGAENILPKYTIISN</sequence>
<organism evidence="1 2">
    <name type="scientific">Ficus carica</name>
    <name type="common">Common fig</name>
    <dbReference type="NCBI Taxonomy" id="3494"/>
    <lineage>
        <taxon>Eukaryota</taxon>
        <taxon>Viridiplantae</taxon>
        <taxon>Streptophyta</taxon>
        <taxon>Embryophyta</taxon>
        <taxon>Tracheophyta</taxon>
        <taxon>Spermatophyta</taxon>
        <taxon>Magnoliopsida</taxon>
        <taxon>eudicotyledons</taxon>
        <taxon>Gunneridae</taxon>
        <taxon>Pentapetalae</taxon>
        <taxon>rosids</taxon>
        <taxon>fabids</taxon>
        <taxon>Rosales</taxon>
        <taxon>Moraceae</taxon>
        <taxon>Ficeae</taxon>
        <taxon>Ficus</taxon>
    </lineage>
</organism>
<accession>A0AA88A2C2</accession>
<dbReference type="Proteomes" id="UP001187192">
    <property type="component" value="Unassembled WGS sequence"/>
</dbReference>
<comment type="caution">
    <text evidence="1">The sequence shown here is derived from an EMBL/GenBank/DDBJ whole genome shotgun (WGS) entry which is preliminary data.</text>
</comment>
<name>A0AA88A2C2_FICCA</name>
<proteinExistence type="predicted"/>